<dbReference type="AlphaFoldDB" id="A0A1R3GCQ3"/>
<gene>
    <name evidence="1" type="ORF">CCACVL1_26944</name>
</gene>
<dbReference type="EMBL" id="AWWV01014556">
    <property type="protein sequence ID" value="OMO55865.1"/>
    <property type="molecule type" value="Genomic_DNA"/>
</dbReference>
<reference evidence="1 2" key="1">
    <citation type="submission" date="2013-09" db="EMBL/GenBank/DDBJ databases">
        <title>Corchorus capsularis genome sequencing.</title>
        <authorList>
            <person name="Alam M."/>
            <person name="Haque M.S."/>
            <person name="Islam M.S."/>
            <person name="Emdad E.M."/>
            <person name="Islam M.M."/>
            <person name="Ahmed B."/>
            <person name="Halim A."/>
            <person name="Hossen Q.M.M."/>
            <person name="Hossain M.Z."/>
            <person name="Ahmed R."/>
            <person name="Khan M.M."/>
            <person name="Islam R."/>
            <person name="Rashid M.M."/>
            <person name="Khan S.A."/>
            <person name="Rahman M.S."/>
            <person name="Alam M."/>
        </authorList>
    </citation>
    <scope>NUCLEOTIDE SEQUENCE [LARGE SCALE GENOMIC DNA]</scope>
    <source>
        <strain evidence="2">cv. CVL-1</strain>
        <tissue evidence="1">Whole seedling</tissue>
    </source>
</reference>
<evidence type="ECO:0000313" key="1">
    <source>
        <dbReference type="EMBL" id="OMO55865.1"/>
    </source>
</evidence>
<accession>A0A1R3GCQ3</accession>
<dbReference type="Proteomes" id="UP000188268">
    <property type="component" value="Unassembled WGS sequence"/>
</dbReference>
<dbReference type="Gramene" id="OMO55865">
    <property type="protein sequence ID" value="OMO55865"/>
    <property type="gene ID" value="CCACVL1_26944"/>
</dbReference>
<comment type="caution">
    <text evidence="1">The sequence shown here is derived from an EMBL/GenBank/DDBJ whole genome shotgun (WGS) entry which is preliminary data.</text>
</comment>
<organism evidence="1 2">
    <name type="scientific">Corchorus capsularis</name>
    <name type="common">Jute</name>
    <dbReference type="NCBI Taxonomy" id="210143"/>
    <lineage>
        <taxon>Eukaryota</taxon>
        <taxon>Viridiplantae</taxon>
        <taxon>Streptophyta</taxon>
        <taxon>Embryophyta</taxon>
        <taxon>Tracheophyta</taxon>
        <taxon>Spermatophyta</taxon>
        <taxon>Magnoliopsida</taxon>
        <taxon>eudicotyledons</taxon>
        <taxon>Gunneridae</taxon>
        <taxon>Pentapetalae</taxon>
        <taxon>rosids</taxon>
        <taxon>malvids</taxon>
        <taxon>Malvales</taxon>
        <taxon>Malvaceae</taxon>
        <taxon>Grewioideae</taxon>
        <taxon>Apeibeae</taxon>
        <taxon>Corchorus</taxon>
    </lineage>
</organism>
<proteinExistence type="predicted"/>
<keyword evidence="2" id="KW-1185">Reference proteome</keyword>
<evidence type="ECO:0000313" key="2">
    <source>
        <dbReference type="Proteomes" id="UP000188268"/>
    </source>
</evidence>
<sequence length="50" mass="5642">MLCSIEDFGFDSLVTGHSRQSLKSRKLNPSPTQQMKIGLGFDFWVIQILA</sequence>
<protein>
    <submittedName>
        <fullName evidence="1">Uncharacterized protein</fullName>
    </submittedName>
</protein>
<name>A0A1R3GCQ3_COCAP</name>